<dbReference type="Pfam" id="PF07627">
    <property type="entry name" value="PSCyt3"/>
    <property type="match status" value="1"/>
</dbReference>
<keyword evidence="8" id="KW-1185">Reference proteome</keyword>
<evidence type="ECO:0000259" key="3">
    <source>
        <dbReference type="Pfam" id="PF07624"/>
    </source>
</evidence>
<dbReference type="InterPro" id="IPR011429">
    <property type="entry name" value="Cyt_c_Planctomycete-type"/>
</dbReference>
<feature type="region of interest" description="Disordered" evidence="2">
    <location>
        <begin position="707"/>
        <end position="748"/>
    </location>
</feature>
<evidence type="ECO:0000256" key="2">
    <source>
        <dbReference type="SAM" id="MobiDB-lite"/>
    </source>
</evidence>
<protein>
    <recommendedName>
        <fullName evidence="9">Planctomycete cytochrome C</fullName>
    </recommendedName>
</protein>
<evidence type="ECO:0000313" key="8">
    <source>
        <dbReference type="Proteomes" id="UP001374893"/>
    </source>
</evidence>
<evidence type="ECO:0000313" key="7">
    <source>
        <dbReference type="EMBL" id="BCX49027.1"/>
    </source>
</evidence>
<dbReference type="EMBL" id="AP024702">
    <property type="protein sequence ID" value="BCX49027.1"/>
    <property type="molecule type" value="Genomic_DNA"/>
</dbReference>
<feature type="coiled-coil region" evidence="1">
    <location>
        <begin position="619"/>
        <end position="646"/>
    </location>
</feature>
<feature type="domain" description="DUF1585" evidence="3">
    <location>
        <begin position="745"/>
        <end position="814"/>
    </location>
</feature>
<sequence>MTLGFVHREAAAVAIVGCLIGAGSARGFAPDAAFGDLVKPFFETHCVECHGPDKQKAKFTVHDLEGPPAEGKDVERWEKILEMVSLGDMPPEEEPQPDKMVRSQVMSWIGSGLEGIGRGVNEDKLALPSQANRVDHTELFSGEHKGPAYSPARLWRVSPQIYRQFSKEVRTEVSQPLLGLGGKGFQDYASLLADEAVIKTMMRNSGLVAASLLEGDRARMGYVLKADDEKRDETYERAIGELFRIIFQREPTESDRARYIDGLFRKNLELGGPAIAFKTLITGMLMSQEFVFRMEIGLGEELPDGRCMLSPLELAYALSYAIYDEPDTDLLKAANEGRLTTREDVQREVRAVLAREDGKGNYWHYPMYHRWGGDYYDHQPRVLRFFQEFFGYDAAPDVFKDKERNPEHHALRLRKDADLFVLSVLEEDRDVLATLLTSNRYAIDHFREDRMEKLLKGSNEKMKEHMRNKYGDEFAKIAEAGKWPGLDSSHVTAYNLDRKKADTIRRGPDELVELPADQRSGMLTHPAWLVAHSGNFDNDIVRRGKWIREHLLADMVPEVPIGVDAKVPEDHHRTLRERMTVVEREECWRCHRKMNPLGNAFEYYDDFGRYRDRIVIGDADAYFKDLRNYNNQVERTTQDLEKWLSLDAEGRAGKVREAEERIAALKKPTGDEEYVKAAEVRYEKDMARWTKEREYWKSMTEEKRQAEIEKQRKRLGSLTPPVAEERPVDASGELRGTGDASLDGPFDDPVELTQRLARSELARQSFVRHAFRYWMGRNENLDDSPTLMDADRAYVENDGSFRELLVSLLTSDSFLYRK</sequence>
<feature type="domain" description="DUF1592" evidence="5">
    <location>
        <begin position="309"/>
        <end position="357"/>
    </location>
</feature>
<dbReference type="Pfam" id="PF07631">
    <property type="entry name" value="PSD4"/>
    <property type="match status" value="1"/>
</dbReference>
<dbReference type="Pfam" id="PF07635">
    <property type="entry name" value="PSCyt1"/>
    <property type="match status" value="1"/>
</dbReference>
<proteinExistence type="predicted"/>
<name>A0ABN6H8S4_9BACT</name>
<dbReference type="InterPro" id="IPR011478">
    <property type="entry name" value="DUF1585"/>
</dbReference>
<dbReference type="Pfam" id="PF07624">
    <property type="entry name" value="PSD2"/>
    <property type="match status" value="1"/>
</dbReference>
<dbReference type="Proteomes" id="UP001374893">
    <property type="component" value="Chromosome"/>
</dbReference>
<feature type="domain" description="Cytochrome C Planctomycete-type" evidence="6">
    <location>
        <begin position="46"/>
        <end position="93"/>
    </location>
</feature>
<evidence type="ECO:0008006" key="9">
    <source>
        <dbReference type="Google" id="ProtNLM"/>
    </source>
</evidence>
<accession>A0ABN6H8S4</accession>
<evidence type="ECO:0000259" key="4">
    <source>
        <dbReference type="Pfam" id="PF07627"/>
    </source>
</evidence>
<evidence type="ECO:0000256" key="1">
    <source>
        <dbReference type="SAM" id="Coils"/>
    </source>
</evidence>
<evidence type="ECO:0000259" key="6">
    <source>
        <dbReference type="Pfam" id="PF07635"/>
    </source>
</evidence>
<dbReference type="InterPro" id="IPR036909">
    <property type="entry name" value="Cyt_c-like_dom_sf"/>
</dbReference>
<dbReference type="SUPFAM" id="SSF46626">
    <property type="entry name" value="Cytochrome c"/>
    <property type="match status" value="1"/>
</dbReference>
<dbReference type="InterPro" id="IPR013039">
    <property type="entry name" value="DUF1588"/>
</dbReference>
<organism evidence="7 8">
    <name type="scientific">Haloferula helveola</name>
    <dbReference type="NCBI Taxonomy" id="490095"/>
    <lineage>
        <taxon>Bacteria</taxon>
        <taxon>Pseudomonadati</taxon>
        <taxon>Verrucomicrobiota</taxon>
        <taxon>Verrucomicrobiia</taxon>
        <taxon>Verrucomicrobiales</taxon>
        <taxon>Verrucomicrobiaceae</taxon>
        <taxon>Haloferula</taxon>
    </lineage>
</organism>
<keyword evidence="1" id="KW-0175">Coiled coil</keyword>
<feature type="domain" description="DUF1588" evidence="4">
    <location>
        <begin position="519"/>
        <end position="612"/>
    </location>
</feature>
<evidence type="ECO:0000259" key="5">
    <source>
        <dbReference type="Pfam" id="PF07631"/>
    </source>
</evidence>
<dbReference type="InterPro" id="IPR013042">
    <property type="entry name" value="DUF1592"/>
</dbReference>
<gene>
    <name evidence="7" type="ORF">HAHE_29350</name>
</gene>
<reference evidence="7 8" key="1">
    <citation type="submission" date="2021-06" db="EMBL/GenBank/DDBJ databases">
        <title>Complete genome of Haloferula helveola possessing various polysaccharide degrading enzymes.</title>
        <authorList>
            <person name="Takami H."/>
            <person name="Huang C."/>
            <person name="Hamasaki K."/>
        </authorList>
    </citation>
    <scope>NUCLEOTIDE SEQUENCE [LARGE SCALE GENOMIC DNA]</scope>
    <source>
        <strain evidence="7 8">CN-1</strain>
    </source>
</reference>